<evidence type="ECO:0000259" key="3">
    <source>
        <dbReference type="PROSITE" id="PS51755"/>
    </source>
</evidence>
<dbReference type="InterPro" id="IPR001867">
    <property type="entry name" value="OmpR/PhoB-type_DNA-bd"/>
</dbReference>
<evidence type="ECO:0000313" key="4">
    <source>
        <dbReference type="EMBL" id="QFG69794.1"/>
    </source>
</evidence>
<keyword evidence="5" id="KW-1185">Reference proteome</keyword>
<dbReference type="Proteomes" id="UP000326546">
    <property type="component" value="Chromosome"/>
</dbReference>
<evidence type="ECO:0000256" key="1">
    <source>
        <dbReference type="ARBA" id="ARBA00023125"/>
    </source>
</evidence>
<feature type="DNA-binding region" description="OmpR/PhoB-type" evidence="2">
    <location>
        <begin position="144"/>
        <end position="241"/>
    </location>
</feature>
<dbReference type="InterPro" id="IPR016032">
    <property type="entry name" value="Sig_transdc_resp-reg_C-effctor"/>
</dbReference>
<dbReference type="GO" id="GO:0000160">
    <property type="term" value="P:phosphorelay signal transduction system"/>
    <property type="evidence" value="ECO:0007669"/>
    <property type="project" value="InterPro"/>
</dbReference>
<gene>
    <name evidence="4" type="ORF">FY030_14775</name>
</gene>
<dbReference type="Pfam" id="PF00486">
    <property type="entry name" value="Trans_reg_C"/>
    <property type="match status" value="1"/>
</dbReference>
<sequence length="243" mass="26527">MTEPAFLSLHAEDPVTRPAWLIPLEAAPAAFKTTLGALKDCSIPYIIVGPELVREQLDQDTPLASIVHGGAITPQLIDVQRWLAEFHVPTLVLVEALTDHYEASLLDRGARDVVGIPASTRKLRSRLDALVRSERIEPVRSSLPDLISVAGTIDIHLRQRTVDVGTRRVSLTKSEFQILLALALSQGDVVPRSELSVATGKANLSNRALESHISRTRMKLRAAGAPDCIDSVRSIGYRLQAIQ</sequence>
<dbReference type="InterPro" id="IPR036388">
    <property type="entry name" value="WH-like_DNA-bd_sf"/>
</dbReference>
<keyword evidence="1 2" id="KW-0238">DNA-binding</keyword>
<protein>
    <submittedName>
        <fullName evidence="4">Response regulator transcription factor</fullName>
    </submittedName>
</protein>
<dbReference type="GO" id="GO:0003677">
    <property type="term" value="F:DNA binding"/>
    <property type="evidence" value="ECO:0007669"/>
    <property type="project" value="UniProtKB-UniRule"/>
</dbReference>
<feature type="domain" description="OmpR/PhoB-type" evidence="3">
    <location>
        <begin position="144"/>
        <end position="241"/>
    </location>
</feature>
<dbReference type="CDD" id="cd00383">
    <property type="entry name" value="trans_reg_C"/>
    <property type="match status" value="1"/>
</dbReference>
<dbReference type="KEGG" id="serw:FY030_14775"/>
<accession>A0A5J6V8U9</accession>
<dbReference type="AlphaFoldDB" id="A0A5J6V8U9"/>
<dbReference type="SMART" id="SM00862">
    <property type="entry name" value="Trans_reg_C"/>
    <property type="match status" value="1"/>
</dbReference>
<dbReference type="SUPFAM" id="SSF46894">
    <property type="entry name" value="C-terminal effector domain of the bipartite response regulators"/>
    <property type="match status" value="1"/>
</dbReference>
<evidence type="ECO:0000256" key="2">
    <source>
        <dbReference type="PROSITE-ProRule" id="PRU01091"/>
    </source>
</evidence>
<proteinExistence type="predicted"/>
<dbReference type="GO" id="GO:0006355">
    <property type="term" value="P:regulation of DNA-templated transcription"/>
    <property type="evidence" value="ECO:0007669"/>
    <property type="project" value="InterPro"/>
</dbReference>
<organism evidence="4 5">
    <name type="scientific">Ornithinimicrobium pratense</name>
    <dbReference type="NCBI Taxonomy" id="2593973"/>
    <lineage>
        <taxon>Bacteria</taxon>
        <taxon>Bacillati</taxon>
        <taxon>Actinomycetota</taxon>
        <taxon>Actinomycetes</taxon>
        <taxon>Micrococcales</taxon>
        <taxon>Ornithinimicrobiaceae</taxon>
        <taxon>Ornithinimicrobium</taxon>
    </lineage>
</organism>
<reference evidence="4 5" key="1">
    <citation type="submission" date="2019-09" db="EMBL/GenBank/DDBJ databases">
        <title>Serinicoccus pratensis sp. nov., isolated from meadow soil.</title>
        <authorList>
            <person name="Zhang W."/>
        </authorList>
    </citation>
    <scope>NUCLEOTIDE SEQUENCE [LARGE SCALE GENOMIC DNA]</scope>
    <source>
        <strain evidence="4 5">W204</strain>
    </source>
</reference>
<dbReference type="OrthoDB" id="4864264at2"/>
<name>A0A5J6V8U9_9MICO</name>
<dbReference type="EMBL" id="CP044427">
    <property type="protein sequence ID" value="QFG69794.1"/>
    <property type="molecule type" value="Genomic_DNA"/>
</dbReference>
<evidence type="ECO:0000313" key="5">
    <source>
        <dbReference type="Proteomes" id="UP000326546"/>
    </source>
</evidence>
<dbReference type="PROSITE" id="PS51755">
    <property type="entry name" value="OMPR_PHOB"/>
    <property type="match status" value="1"/>
</dbReference>
<dbReference type="Gene3D" id="1.10.10.10">
    <property type="entry name" value="Winged helix-like DNA-binding domain superfamily/Winged helix DNA-binding domain"/>
    <property type="match status" value="1"/>
</dbReference>